<accession>A0A2M8G1H7</accession>
<keyword evidence="2" id="KW-0698">rRNA processing</keyword>
<evidence type="ECO:0000256" key="1">
    <source>
        <dbReference type="ARBA" id="ARBA00010396"/>
    </source>
</evidence>
<feature type="non-terminal residue" evidence="6">
    <location>
        <position position="158"/>
    </location>
</feature>
<dbReference type="InterPro" id="IPR029063">
    <property type="entry name" value="SAM-dependent_MTases_sf"/>
</dbReference>
<sequence>EHGSYAELPEILTAHRLPKADGLLLDLGFSSEQFDLGRGFSFQADEPLDMRYDTRTGVTAAEVVNQRQEKELADIFYRYGEERFSRKIAKEIVAGRKQKRILTTFDLVEAIRRAVPRGYERGRINPATRVFQALRIYVNDELGELEKVLNRLQEIIVP</sequence>
<dbReference type="SUPFAM" id="SSF81799">
    <property type="entry name" value="Putative methyltransferase TM0872, insert domain"/>
    <property type="match status" value="1"/>
</dbReference>
<keyword evidence="3 6" id="KW-0489">Methyltransferase</keyword>
<feature type="non-terminal residue" evidence="6">
    <location>
        <position position="1"/>
    </location>
</feature>
<keyword evidence="4 6" id="KW-0808">Transferase</keyword>
<dbReference type="PANTHER" id="PTHR11265:SF0">
    <property type="entry name" value="12S RRNA N4-METHYLCYTIDINE METHYLTRANSFERASE"/>
    <property type="match status" value="1"/>
</dbReference>
<evidence type="ECO:0000256" key="2">
    <source>
        <dbReference type="ARBA" id="ARBA00022552"/>
    </source>
</evidence>
<dbReference type="Gene3D" id="3.40.50.150">
    <property type="entry name" value="Vaccinia Virus protein VP39"/>
    <property type="match status" value="1"/>
</dbReference>
<reference evidence="7" key="1">
    <citation type="submission" date="2017-09" db="EMBL/GenBank/DDBJ databases">
        <title>Depth-based differentiation of microbial function through sediment-hosted aquifers and enrichment of novel symbionts in the deep terrestrial subsurface.</title>
        <authorList>
            <person name="Probst A.J."/>
            <person name="Ladd B."/>
            <person name="Jarett J.K."/>
            <person name="Geller-Mcgrath D.E."/>
            <person name="Sieber C.M.K."/>
            <person name="Emerson J.B."/>
            <person name="Anantharaman K."/>
            <person name="Thomas B.C."/>
            <person name="Malmstrom R."/>
            <person name="Stieglmeier M."/>
            <person name="Klingl A."/>
            <person name="Woyke T."/>
            <person name="Ryan C.M."/>
            <person name="Banfield J.F."/>
        </authorList>
    </citation>
    <scope>NUCLEOTIDE SEQUENCE [LARGE SCALE GENOMIC DNA]</scope>
</reference>
<comment type="similarity">
    <text evidence="1">Belongs to the methyltransferase superfamily. RsmH family.</text>
</comment>
<dbReference type="GO" id="GO:0005737">
    <property type="term" value="C:cytoplasm"/>
    <property type="evidence" value="ECO:0007669"/>
    <property type="project" value="TreeGrafter"/>
</dbReference>
<dbReference type="Proteomes" id="UP000229674">
    <property type="component" value="Unassembled WGS sequence"/>
</dbReference>
<evidence type="ECO:0000313" key="6">
    <source>
        <dbReference type="EMBL" id="PJC65506.1"/>
    </source>
</evidence>
<evidence type="ECO:0000256" key="3">
    <source>
        <dbReference type="ARBA" id="ARBA00022603"/>
    </source>
</evidence>
<name>A0A2M8G1H7_9BACT</name>
<gene>
    <name evidence="6" type="primary">mraW</name>
    <name evidence="6" type="ORF">CO020_00345</name>
</gene>
<dbReference type="Gene3D" id="1.10.150.170">
    <property type="entry name" value="Putative methyltransferase TM0872, insert domain"/>
    <property type="match status" value="1"/>
</dbReference>
<evidence type="ECO:0000256" key="4">
    <source>
        <dbReference type="ARBA" id="ARBA00022679"/>
    </source>
</evidence>
<dbReference type="FunFam" id="1.10.150.170:FF:000003">
    <property type="entry name" value="Ribosomal RNA small subunit methyltransferase H"/>
    <property type="match status" value="1"/>
</dbReference>
<dbReference type="NCBIfam" id="TIGR00006">
    <property type="entry name" value="16S rRNA (cytosine(1402)-N(4))-methyltransferase RsmH"/>
    <property type="match status" value="1"/>
</dbReference>
<dbReference type="Pfam" id="PF01795">
    <property type="entry name" value="Methyltransf_5"/>
    <property type="match status" value="1"/>
</dbReference>
<comment type="caution">
    <text evidence="6">The sequence shown here is derived from an EMBL/GenBank/DDBJ whole genome shotgun (WGS) entry which is preliminary data.</text>
</comment>
<dbReference type="AlphaFoldDB" id="A0A2M8G1H7"/>
<dbReference type="PANTHER" id="PTHR11265">
    <property type="entry name" value="S-ADENOSYL-METHYLTRANSFERASE MRAW"/>
    <property type="match status" value="1"/>
</dbReference>
<protein>
    <submittedName>
        <fullName evidence="6">16S rRNA (Cytosine(1402)-N(4))-methyltransferase</fullName>
    </submittedName>
</protein>
<organism evidence="6 7">
    <name type="scientific">Candidatus Colwellbacteria bacterium CG_4_9_14_0_2_um_filter_50_12</name>
    <dbReference type="NCBI Taxonomy" id="1974538"/>
    <lineage>
        <taxon>Bacteria</taxon>
        <taxon>Candidatus Colwelliibacteriota</taxon>
    </lineage>
</organism>
<evidence type="ECO:0000256" key="5">
    <source>
        <dbReference type="ARBA" id="ARBA00022691"/>
    </source>
</evidence>
<keyword evidence="5" id="KW-0949">S-adenosyl-L-methionine</keyword>
<dbReference type="GO" id="GO:0071424">
    <property type="term" value="F:rRNA (cytosine-N4-)-methyltransferase activity"/>
    <property type="evidence" value="ECO:0007669"/>
    <property type="project" value="TreeGrafter"/>
</dbReference>
<proteinExistence type="inferred from homology"/>
<dbReference type="EMBL" id="PFQX01000013">
    <property type="protein sequence ID" value="PJC65506.1"/>
    <property type="molecule type" value="Genomic_DNA"/>
</dbReference>
<dbReference type="InterPro" id="IPR023397">
    <property type="entry name" value="SAM-dep_MeTrfase_MraW_recog"/>
</dbReference>
<dbReference type="GO" id="GO:0070475">
    <property type="term" value="P:rRNA base methylation"/>
    <property type="evidence" value="ECO:0007669"/>
    <property type="project" value="TreeGrafter"/>
</dbReference>
<evidence type="ECO:0000313" key="7">
    <source>
        <dbReference type="Proteomes" id="UP000229674"/>
    </source>
</evidence>
<dbReference type="InterPro" id="IPR002903">
    <property type="entry name" value="RsmH"/>
</dbReference>